<gene>
    <name evidence="2" type="ORF">TCIL3000_11_15060</name>
</gene>
<name>G0V2W6_TRYCI</name>
<dbReference type="EMBL" id="HE575324">
    <property type="protein sequence ID" value="CCC95989.1"/>
    <property type="molecule type" value="Genomic_DNA"/>
</dbReference>
<evidence type="ECO:0000313" key="2">
    <source>
        <dbReference type="EMBL" id="CCC95989.1"/>
    </source>
</evidence>
<sequence>MMGKESSNVNSSRSNKKAPARVSYFLELQQELQKNLRCDYVLLWYQRDPQSPVGQCPKFLRVGEPIPVKLSHHAFMQMAFGILKDRLLNKRTAESDPTGTRRSARAHKQPDGAGKISESAVKGEKNAPSEGSRNLSSTKEQNTVAMFCFLWQYVTKMLRSQEEALALARKCRTAGGAEPRPTVRMTKQQLRLQMLLEYGVDVQKVLGDGLSTEGAVREEFCRSLVTGVVSEEEFLQQLAKPAGMAQTCSIM</sequence>
<feature type="region of interest" description="Disordered" evidence="1">
    <location>
        <begin position="93"/>
        <end position="137"/>
    </location>
</feature>
<accession>G0V2W6</accession>
<dbReference type="VEuPathDB" id="TriTrypDB:TcIL3000.11.15060"/>
<reference evidence="2" key="1">
    <citation type="journal article" date="2012" name="Proc. Natl. Acad. Sci. U.S.A.">
        <title>Antigenic diversity is generated by distinct evolutionary mechanisms in African trypanosome species.</title>
        <authorList>
            <person name="Jackson A.P."/>
            <person name="Berry A."/>
            <person name="Aslett M."/>
            <person name="Allison H.C."/>
            <person name="Burton P."/>
            <person name="Vavrova-Anderson J."/>
            <person name="Brown R."/>
            <person name="Browne H."/>
            <person name="Corton N."/>
            <person name="Hauser H."/>
            <person name="Gamble J."/>
            <person name="Gilderthorp R."/>
            <person name="Marcello L."/>
            <person name="McQuillan J."/>
            <person name="Otto T.D."/>
            <person name="Quail M.A."/>
            <person name="Sanders M.J."/>
            <person name="van Tonder A."/>
            <person name="Ginger M.L."/>
            <person name="Field M.C."/>
            <person name="Barry J.D."/>
            <person name="Hertz-Fowler C."/>
            <person name="Berriman M."/>
        </authorList>
    </citation>
    <scope>NUCLEOTIDE SEQUENCE</scope>
    <source>
        <strain evidence="2">IL3000</strain>
    </source>
</reference>
<evidence type="ECO:0000256" key="1">
    <source>
        <dbReference type="SAM" id="MobiDB-lite"/>
    </source>
</evidence>
<dbReference type="AlphaFoldDB" id="G0V2W6"/>
<organism evidence="2">
    <name type="scientific">Trypanosoma congolense (strain IL3000)</name>
    <dbReference type="NCBI Taxonomy" id="1068625"/>
    <lineage>
        <taxon>Eukaryota</taxon>
        <taxon>Discoba</taxon>
        <taxon>Euglenozoa</taxon>
        <taxon>Kinetoplastea</taxon>
        <taxon>Metakinetoplastina</taxon>
        <taxon>Trypanosomatida</taxon>
        <taxon>Trypanosomatidae</taxon>
        <taxon>Trypanosoma</taxon>
        <taxon>Nannomonas</taxon>
    </lineage>
</organism>
<protein>
    <submittedName>
        <fullName evidence="2">Uncharacterized protein TCIL3000_11_15060</fullName>
    </submittedName>
</protein>
<proteinExistence type="predicted"/>